<dbReference type="EMBL" id="FMYO01000003">
    <property type="protein sequence ID" value="SDC07774.1"/>
    <property type="molecule type" value="Genomic_DNA"/>
</dbReference>
<dbReference type="Proteomes" id="UP000243468">
    <property type="component" value="Unassembled WGS sequence"/>
</dbReference>
<evidence type="ECO:0000256" key="5">
    <source>
        <dbReference type="PROSITE-ProRule" id="PRU00520"/>
    </source>
</evidence>
<dbReference type="Pfam" id="PF00708">
    <property type="entry name" value="Acylphosphatase"/>
    <property type="match status" value="1"/>
</dbReference>
<dbReference type="InterPro" id="IPR036046">
    <property type="entry name" value="Acylphosphatase-like_dom_sf"/>
</dbReference>
<protein>
    <recommendedName>
        <fullName evidence="3 5">acylphosphatase</fullName>
        <ecNumber evidence="2 5">3.6.1.7</ecNumber>
    </recommendedName>
</protein>
<accession>A0A1G6IMT6</accession>
<dbReference type="Gene3D" id="3.30.70.100">
    <property type="match status" value="1"/>
</dbReference>
<evidence type="ECO:0000259" key="7">
    <source>
        <dbReference type="PROSITE" id="PS51160"/>
    </source>
</evidence>
<dbReference type="PANTHER" id="PTHR47268:SF4">
    <property type="entry name" value="ACYLPHOSPHATASE"/>
    <property type="match status" value="1"/>
</dbReference>
<evidence type="ECO:0000256" key="6">
    <source>
        <dbReference type="RuleBase" id="RU004168"/>
    </source>
</evidence>
<dbReference type="InterPro" id="IPR020456">
    <property type="entry name" value="Acylphosphatase"/>
</dbReference>
<dbReference type="EC" id="3.6.1.7" evidence="2 5"/>
<sequence>MNQAIKLIIQGKVQGVGYRRWFEQQARELELKGYVKNLPTGEVEAMLVCDELTIQKLVQRSWAGPYRAEVSHIIQTPVQPDSNLKDFKILYSMKTQSE</sequence>
<dbReference type="PANTHER" id="PTHR47268">
    <property type="entry name" value="ACYLPHOSPHATASE"/>
    <property type="match status" value="1"/>
</dbReference>
<evidence type="ECO:0000256" key="4">
    <source>
        <dbReference type="ARBA" id="ARBA00047645"/>
    </source>
</evidence>
<dbReference type="InterPro" id="IPR001792">
    <property type="entry name" value="Acylphosphatase-like_dom"/>
</dbReference>
<dbReference type="PROSITE" id="PS51160">
    <property type="entry name" value="ACYLPHOSPHATASE_3"/>
    <property type="match status" value="1"/>
</dbReference>
<reference evidence="9" key="1">
    <citation type="submission" date="2016-09" db="EMBL/GenBank/DDBJ databases">
        <authorList>
            <person name="Varghese N."/>
            <person name="Submissions S."/>
        </authorList>
    </citation>
    <scope>NUCLEOTIDE SEQUENCE [LARGE SCALE GENOMIC DNA]</scope>
    <source>
        <strain evidence="9">ANC 4667</strain>
    </source>
</reference>
<keyword evidence="9" id="KW-1185">Reference proteome</keyword>
<dbReference type="OrthoDB" id="5295388at2"/>
<evidence type="ECO:0000313" key="9">
    <source>
        <dbReference type="Proteomes" id="UP000243468"/>
    </source>
</evidence>
<comment type="similarity">
    <text evidence="1 6">Belongs to the acylphosphatase family.</text>
</comment>
<keyword evidence="5" id="KW-0378">Hydrolase</keyword>
<feature type="active site" evidence="5">
    <location>
        <position position="37"/>
    </location>
</feature>
<comment type="catalytic activity">
    <reaction evidence="4 5">
        <text>an acyl phosphate + H2O = a carboxylate + phosphate + H(+)</text>
        <dbReference type="Rhea" id="RHEA:14965"/>
        <dbReference type="ChEBI" id="CHEBI:15377"/>
        <dbReference type="ChEBI" id="CHEBI:15378"/>
        <dbReference type="ChEBI" id="CHEBI:29067"/>
        <dbReference type="ChEBI" id="CHEBI:43474"/>
        <dbReference type="ChEBI" id="CHEBI:59918"/>
        <dbReference type="EC" id="3.6.1.7"/>
    </reaction>
</comment>
<evidence type="ECO:0000256" key="2">
    <source>
        <dbReference type="ARBA" id="ARBA00012150"/>
    </source>
</evidence>
<feature type="active site" evidence="5">
    <location>
        <position position="19"/>
    </location>
</feature>
<gene>
    <name evidence="8" type="ORF">SAMN05421732_10378</name>
</gene>
<dbReference type="SUPFAM" id="SSF54975">
    <property type="entry name" value="Acylphosphatase/BLUF domain-like"/>
    <property type="match status" value="1"/>
</dbReference>
<name>A0A1G6IMT6_9GAMM</name>
<dbReference type="RefSeq" id="WP_092819318.1">
    <property type="nucleotide sequence ID" value="NZ_BAABKJ010000004.1"/>
</dbReference>
<dbReference type="GO" id="GO:0003998">
    <property type="term" value="F:acylphosphatase activity"/>
    <property type="evidence" value="ECO:0007669"/>
    <property type="project" value="UniProtKB-EC"/>
</dbReference>
<dbReference type="AlphaFoldDB" id="A0A1G6IMT6"/>
<evidence type="ECO:0000256" key="1">
    <source>
        <dbReference type="ARBA" id="ARBA00005614"/>
    </source>
</evidence>
<proteinExistence type="inferred from homology"/>
<evidence type="ECO:0000256" key="3">
    <source>
        <dbReference type="ARBA" id="ARBA00015991"/>
    </source>
</evidence>
<organism evidence="8 9">
    <name type="scientific">Acinetobacter kookii</name>
    <dbReference type="NCBI Taxonomy" id="1226327"/>
    <lineage>
        <taxon>Bacteria</taxon>
        <taxon>Pseudomonadati</taxon>
        <taxon>Pseudomonadota</taxon>
        <taxon>Gammaproteobacteria</taxon>
        <taxon>Moraxellales</taxon>
        <taxon>Moraxellaceae</taxon>
        <taxon>Acinetobacter</taxon>
    </lineage>
</organism>
<feature type="domain" description="Acylphosphatase-like" evidence="7">
    <location>
        <begin position="4"/>
        <end position="91"/>
    </location>
</feature>
<evidence type="ECO:0000313" key="8">
    <source>
        <dbReference type="EMBL" id="SDC07774.1"/>
    </source>
</evidence>
<dbReference type="STRING" id="1226327.SAMN05421732_10378"/>